<gene>
    <name evidence="2" type="ORF">GCM10009776_35280</name>
</gene>
<dbReference type="SUPFAM" id="SSF47413">
    <property type="entry name" value="lambda repressor-like DNA-binding domains"/>
    <property type="match status" value="1"/>
</dbReference>
<evidence type="ECO:0000259" key="1">
    <source>
        <dbReference type="PROSITE" id="PS50943"/>
    </source>
</evidence>
<dbReference type="EMBL" id="BAAAOG010000011">
    <property type="protein sequence ID" value="GAA1969131.1"/>
    <property type="molecule type" value="Genomic_DNA"/>
</dbReference>
<dbReference type="CDD" id="cd00093">
    <property type="entry name" value="HTH_XRE"/>
    <property type="match status" value="1"/>
</dbReference>
<dbReference type="InterPro" id="IPR010982">
    <property type="entry name" value="Lambda_DNA-bd_dom_sf"/>
</dbReference>
<proteinExistence type="predicted"/>
<dbReference type="InterPro" id="IPR001387">
    <property type="entry name" value="Cro/C1-type_HTH"/>
</dbReference>
<name>A0ABP5CVE7_9MICO</name>
<protein>
    <recommendedName>
        <fullName evidence="1">HTH cro/C1-type domain-containing protein</fullName>
    </recommendedName>
</protein>
<dbReference type="Pfam" id="PF13560">
    <property type="entry name" value="HTH_31"/>
    <property type="match status" value="1"/>
</dbReference>
<dbReference type="PROSITE" id="PS50943">
    <property type="entry name" value="HTH_CROC1"/>
    <property type="match status" value="1"/>
</dbReference>
<dbReference type="Proteomes" id="UP001499933">
    <property type="component" value="Unassembled WGS sequence"/>
</dbReference>
<evidence type="ECO:0000313" key="3">
    <source>
        <dbReference type="Proteomes" id="UP001499933"/>
    </source>
</evidence>
<reference evidence="3" key="1">
    <citation type="journal article" date="2019" name="Int. J. Syst. Evol. Microbiol.">
        <title>The Global Catalogue of Microorganisms (GCM) 10K type strain sequencing project: providing services to taxonomists for standard genome sequencing and annotation.</title>
        <authorList>
            <consortium name="The Broad Institute Genomics Platform"/>
            <consortium name="The Broad Institute Genome Sequencing Center for Infectious Disease"/>
            <person name="Wu L."/>
            <person name="Ma J."/>
        </authorList>
    </citation>
    <scope>NUCLEOTIDE SEQUENCE [LARGE SCALE GENOMIC DNA]</scope>
    <source>
        <strain evidence="3">JCM 14901</strain>
    </source>
</reference>
<dbReference type="SMART" id="SM00530">
    <property type="entry name" value="HTH_XRE"/>
    <property type="match status" value="1"/>
</dbReference>
<keyword evidence="3" id="KW-1185">Reference proteome</keyword>
<dbReference type="Gene3D" id="1.10.260.40">
    <property type="entry name" value="lambda repressor-like DNA-binding domains"/>
    <property type="match status" value="2"/>
</dbReference>
<comment type="caution">
    <text evidence="2">The sequence shown here is derived from an EMBL/GenBank/DDBJ whole genome shotgun (WGS) entry which is preliminary data.</text>
</comment>
<organism evidence="2 3">
    <name type="scientific">Microbacterium deminutum</name>
    <dbReference type="NCBI Taxonomy" id="344164"/>
    <lineage>
        <taxon>Bacteria</taxon>
        <taxon>Bacillati</taxon>
        <taxon>Actinomycetota</taxon>
        <taxon>Actinomycetes</taxon>
        <taxon>Micrococcales</taxon>
        <taxon>Microbacteriaceae</taxon>
        <taxon>Microbacterium</taxon>
    </lineage>
</organism>
<sequence length="219" mass="23119">MGEAGTWAVDVMQAVSALRQATGLTNQELIERSGMSATYYYARMRGAAPFDMNDIEKLARALGTHPHEISRVAASTTDVDEFEPKVTTDPRELGRRLTALSQSPGVDGSDFEVGGLIGYLAERGVLLRTPEWSTLVAGTAGPVVRLRVLEGVADYAGIAPAYLVDLNDAEAVEAVEANLDFRDALKASGADSISARAVGEVSPAALRAIAQSLRSIGAQ</sequence>
<evidence type="ECO:0000313" key="2">
    <source>
        <dbReference type="EMBL" id="GAA1969131.1"/>
    </source>
</evidence>
<accession>A0ABP5CVE7</accession>
<feature type="domain" description="HTH cro/C1-type" evidence="1">
    <location>
        <begin position="15"/>
        <end position="69"/>
    </location>
</feature>